<dbReference type="EMBL" id="CM017887">
    <property type="protein sequence ID" value="KAG1370994.1"/>
    <property type="molecule type" value="Genomic_DNA"/>
</dbReference>
<dbReference type="InterPro" id="IPR001128">
    <property type="entry name" value="Cyt_P450"/>
</dbReference>
<evidence type="ECO:0000313" key="3">
    <source>
        <dbReference type="Proteomes" id="UP000797356"/>
    </source>
</evidence>
<dbReference type="GO" id="GO:0005506">
    <property type="term" value="F:iron ion binding"/>
    <property type="evidence" value="ECO:0007669"/>
    <property type="project" value="InterPro"/>
</dbReference>
<dbReference type="Gene3D" id="1.10.630.10">
    <property type="entry name" value="Cytochrome P450"/>
    <property type="match status" value="1"/>
</dbReference>
<dbReference type="Proteomes" id="UP000797356">
    <property type="component" value="Chromosome 16"/>
</dbReference>
<accession>A0A8K0IY39</accession>
<reference evidence="2" key="2">
    <citation type="submission" date="2019-07" db="EMBL/GenBank/DDBJ databases">
        <authorList>
            <person name="Yang Y."/>
            <person name="Bocs S."/>
            <person name="Baudouin L."/>
        </authorList>
    </citation>
    <scope>NUCLEOTIDE SEQUENCE</scope>
    <source>
        <tissue evidence="2">Spear leaf of Hainan Tall coconut</tissue>
    </source>
</reference>
<keyword evidence="3" id="KW-1185">Reference proteome</keyword>
<sequence length="377" mass="42475">MIKEVLVQAQDKLPLTGRAFHLAFGQLSLFVSSFRKVQKRRESLEAYLNGKLAEKANMISWKVIECVMGQVDTIMAKGILDCRSVSQLMAFYTLGVALFGDAFLDWSEATTYEELLMMIAKDGCFWASYRIPPFWRRGYWKYRSLCMRLRCLTQDIIQHSLGQINKNSCKRTPDTGREVGAAATSLLDNTISRGLFQEEIEGELISKEEACANILGLMFHGCLATASLICSILTWLVLDPELQEKFVQSATKKNVVLMCPFLSNSSIHFSSILIQVSKVQMTTLSENATLFLSLFIYKDFTIMLCLNLVTSDLFTGFVSILYSEIVRVWGRTSMPDSLEVQKMHFLLATVYESARLLPAGPLLQRCSLKHGNIDSSP</sequence>
<dbReference type="GO" id="GO:0016705">
    <property type="term" value="F:oxidoreductase activity, acting on paired donors, with incorporation or reduction of molecular oxygen"/>
    <property type="evidence" value="ECO:0007669"/>
    <property type="project" value="InterPro"/>
</dbReference>
<reference evidence="2" key="1">
    <citation type="journal article" date="2017" name="Gigascience">
        <title>The genome draft of coconut (Cocos nucifera).</title>
        <authorList>
            <person name="Xiao Y."/>
            <person name="Xu P."/>
            <person name="Fan H."/>
            <person name="Baudouin L."/>
            <person name="Xia W."/>
            <person name="Bocs S."/>
            <person name="Xu J."/>
            <person name="Li Q."/>
            <person name="Guo A."/>
            <person name="Zhou L."/>
            <person name="Li J."/>
            <person name="Wu Y."/>
            <person name="Ma Z."/>
            <person name="Armero A."/>
            <person name="Issali A.E."/>
            <person name="Liu N."/>
            <person name="Peng M."/>
            <person name="Yang Y."/>
        </authorList>
    </citation>
    <scope>NUCLEOTIDE SEQUENCE</scope>
    <source>
        <tissue evidence="2">Spear leaf of Hainan Tall coconut</tissue>
    </source>
</reference>
<keyword evidence="1" id="KW-0472">Membrane</keyword>
<comment type="caution">
    <text evidence="2">The sequence shown here is derived from an EMBL/GenBank/DDBJ whole genome shotgun (WGS) entry which is preliminary data.</text>
</comment>
<dbReference type="SUPFAM" id="SSF48264">
    <property type="entry name" value="Cytochrome P450"/>
    <property type="match status" value="1"/>
</dbReference>
<dbReference type="Pfam" id="PF00067">
    <property type="entry name" value="p450"/>
    <property type="match status" value="1"/>
</dbReference>
<dbReference type="GO" id="GO:0004497">
    <property type="term" value="F:monooxygenase activity"/>
    <property type="evidence" value="ECO:0007669"/>
    <property type="project" value="InterPro"/>
</dbReference>
<evidence type="ECO:0000256" key="1">
    <source>
        <dbReference type="SAM" id="Phobius"/>
    </source>
</evidence>
<protein>
    <submittedName>
        <fullName evidence="2">Putative 11-oxo-beta-amyrin 30-oxidase</fullName>
    </submittedName>
</protein>
<feature type="transmembrane region" description="Helical" evidence="1">
    <location>
        <begin position="15"/>
        <end position="34"/>
    </location>
</feature>
<keyword evidence="1" id="KW-0812">Transmembrane</keyword>
<proteinExistence type="predicted"/>
<dbReference type="OrthoDB" id="1470350at2759"/>
<organism evidence="2 3">
    <name type="scientific">Cocos nucifera</name>
    <name type="common">Coconut palm</name>
    <dbReference type="NCBI Taxonomy" id="13894"/>
    <lineage>
        <taxon>Eukaryota</taxon>
        <taxon>Viridiplantae</taxon>
        <taxon>Streptophyta</taxon>
        <taxon>Embryophyta</taxon>
        <taxon>Tracheophyta</taxon>
        <taxon>Spermatophyta</taxon>
        <taxon>Magnoliopsida</taxon>
        <taxon>Liliopsida</taxon>
        <taxon>Arecaceae</taxon>
        <taxon>Arecoideae</taxon>
        <taxon>Cocoseae</taxon>
        <taxon>Attaleinae</taxon>
        <taxon>Cocos</taxon>
    </lineage>
</organism>
<dbReference type="AlphaFoldDB" id="A0A8K0IY39"/>
<feature type="transmembrane region" description="Helical" evidence="1">
    <location>
        <begin position="214"/>
        <end position="238"/>
    </location>
</feature>
<name>A0A8K0IY39_COCNU</name>
<feature type="transmembrane region" description="Helical" evidence="1">
    <location>
        <begin position="300"/>
        <end position="322"/>
    </location>
</feature>
<evidence type="ECO:0000313" key="2">
    <source>
        <dbReference type="EMBL" id="KAG1370994.1"/>
    </source>
</evidence>
<gene>
    <name evidence="2" type="ORF">COCNU_16G000880</name>
</gene>
<dbReference type="InterPro" id="IPR036396">
    <property type="entry name" value="Cyt_P450_sf"/>
</dbReference>
<keyword evidence="1" id="KW-1133">Transmembrane helix</keyword>
<dbReference type="GO" id="GO:0020037">
    <property type="term" value="F:heme binding"/>
    <property type="evidence" value="ECO:0007669"/>
    <property type="project" value="InterPro"/>
</dbReference>